<dbReference type="Proteomes" id="UP001564626">
    <property type="component" value="Unassembled WGS sequence"/>
</dbReference>
<feature type="transmembrane region" description="Helical" evidence="1">
    <location>
        <begin position="118"/>
        <end position="136"/>
    </location>
</feature>
<feature type="transmembrane region" description="Helical" evidence="1">
    <location>
        <begin position="92"/>
        <end position="112"/>
    </location>
</feature>
<accession>A0ABV4CQH9</accession>
<feature type="transmembrane region" description="Helical" evidence="1">
    <location>
        <begin position="54"/>
        <end position="71"/>
    </location>
</feature>
<keyword evidence="1" id="KW-0812">Transmembrane</keyword>
<comment type="caution">
    <text evidence="2">The sequence shown here is derived from an EMBL/GenBank/DDBJ whole genome shotgun (WGS) entry which is preliminary data.</text>
</comment>
<organism evidence="2 3">
    <name type="scientific">Saccharopolyspora cebuensis</name>
    <dbReference type="NCBI Taxonomy" id="418759"/>
    <lineage>
        <taxon>Bacteria</taxon>
        <taxon>Bacillati</taxon>
        <taxon>Actinomycetota</taxon>
        <taxon>Actinomycetes</taxon>
        <taxon>Pseudonocardiales</taxon>
        <taxon>Pseudonocardiaceae</taxon>
        <taxon>Saccharopolyspora</taxon>
    </lineage>
</organism>
<proteinExistence type="predicted"/>
<keyword evidence="1" id="KW-0472">Membrane</keyword>
<evidence type="ECO:0000313" key="2">
    <source>
        <dbReference type="EMBL" id="MEY8042768.1"/>
    </source>
</evidence>
<sequence>MSPTPEEARAALHQVGDQQAAARRGAEPRWALAVLAVLALALGVSADLGSDLHLLVYCGLAAFALVLTAASRSRRLGGALGYRRAPAPDVSWGGRVARLAVGAVLALLLAAGLRAADVPFPTTIGMALLAVLIFGWEPLRARLRRRTHG</sequence>
<feature type="transmembrane region" description="Helical" evidence="1">
    <location>
        <begin position="30"/>
        <end position="48"/>
    </location>
</feature>
<evidence type="ECO:0000313" key="3">
    <source>
        <dbReference type="Proteomes" id="UP001564626"/>
    </source>
</evidence>
<reference evidence="2 3" key="1">
    <citation type="submission" date="2024-08" db="EMBL/GenBank/DDBJ databases">
        <title>Genome mining of Saccharopolyspora cebuensis PGLac3 from Nigerian medicinal plant.</title>
        <authorList>
            <person name="Ezeobiora C.E."/>
            <person name="Igbokwe N.H."/>
            <person name="Amin D.H."/>
            <person name="Mendie U.E."/>
        </authorList>
    </citation>
    <scope>NUCLEOTIDE SEQUENCE [LARGE SCALE GENOMIC DNA]</scope>
    <source>
        <strain evidence="2 3">PGLac3</strain>
    </source>
</reference>
<name>A0ABV4CQH9_9PSEU</name>
<evidence type="ECO:0000256" key="1">
    <source>
        <dbReference type="SAM" id="Phobius"/>
    </source>
</evidence>
<keyword evidence="1" id="KW-1133">Transmembrane helix</keyword>
<gene>
    <name evidence="2" type="ORF">AB8O55_25460</name>
</gene>
<dbReference type="EMBL" id="JBGEHV010000065">
    <property type="protein sequence ID" value="MEY8042768.1"/>
    <property type="molecule type" value="Genomic_DNA"/>
</dbReference>
<protein>
    <submittedName>
        <fullName evidence="2">Uncharacterized protein</fullName>
    </submittedName>
</protein>
<keyword evidence="3" id="KW-1185">Reference proteome</keyword>